<sequence>MMPQTVCCPDGKEDWIFGETHCYHLVTYISMFNSDFEEKDYIASSLVINGFN</sequence>
<name>A0A1S0TJB0_LOALO</name>
<evidence type="ECO:0000313" key="1">
    <source>
        <dbReference type="EMBL" id="EFO15079.1"/>
    </source>
</evidence>
<accession>A0A1S0TJB0</accession>
<proteinExistence type="predicted"/>
<dbReference type="GeneID" id="9950906"/>
<dbReference type="KEGG" id="loa:LOAG_13436"/>
<dbReference type="CTD" id="9950906"/>
<dbReference type="RefSeq" id="XP_003148990.1">
    <property type="nucleotide sequence ID" value="XM_003148942.1"/>
</dbReference>
<gene>
    <name evidence="1" type="ORF">LOAG_13436</name>
</gene>
<dbReference type="OrthoDB" id="6356110at2759"/>
<dbReference type="InParanoid" id="A0A1S0TJB0"/>
<reference evidence="1" key="1">
    <citation type="submission" date="2012-04" db="EMBL/GenBank/DDBJ databases">
        <title>The Genome Sequence of Loa loa.</title>
        <authorList>
            <consortium name="The Broad Institute Genome Sequencing Platform"/>
            <consortium name="Broad Institute Genome Sequencing Center for Infectious Disease"/>
            <person name="Nutman T.B."/>
            <person name="Fink D.L."/>
            <person name="Russ C."/>
            <person name="Young S."/>
            <person name="Zeng Q."/>
            <person name="Gargeya S."/>
            <person name="Alvarado L."/>
            <person name="Berlin A."/>
            <person name="Chapman S.B."/>
            <person name="Chen Z."/>
            <person name="Freedman E."/>
            <person name="Gellesch M."/>
            <person name="Goldberg J."/>
            <person name="Griggs A."/>
            <person name="Gujja S."/>
            <person name="Heilman E.R."/>
            <person name="Heiman D."/>
            <person name="Howarth C."/>
            <person name="Mehta T."/>
            <person name="Neiman D."/>
            <person name="Pearson M."/>
            <person name="Roberts A."/>
            <person name="Saif S."/>
            <person name="Shea T."/>
            <person name="Shenoy N."/>
            <person name="Sisk P."/>
            <person name="Stolte C."/>
            <person name="Sykes S."/>
            <person name="White J."/>
            <person name="Yandava C."/>
            <person name="Haas B."/>
            <person name="Henn M.R."/>
            <person name="Nusbaum C."/>
            <person name="Birren B."/>
        </authorList>
    </citation>
    <scope>NUCLEOTIDE SEQUENCE [LARGE SCALE GENOMIC DNA]</scope>
</reference>
<protein>
    <submittedName>
        <fullName evidence="1">Uncharacterized protein</fullName>
    </submittedName>
</protein>
<dbReference type="AlphaFoldDB" id="A0A1S0TJB0"/>
<organism evidence="1">
    <name type="scientific">Loa loa</name>
    <name type="common">Eye worm</name>
    <name type="synonym">Filaria loa</name>
    <dbReference type="NCBI Taxonomy" id="7209"/>
    <lineage>
        <taxon>Eukaryota</taxon>
        <taxon>Metazoa</taxon>
        <taxon>Ecdysozoa</taxon>
        <taxon>Nematoda</taxon>
        <taxon>Chromadorea</taxon>
        <taxon>Rhabditida</taxon>
        <taxon>Spirurina</taxon>
        <taxon>Spiruromorpha</taxon>
        <taxon>Filarioidea</taxon>
        <taxon>Onchocercidae</taxon>
        <taxon>Loa</taxon>
    </lineage>
</organism>
<dbReference type="EMBL" id="JH712172">
    <property type="protein sequence ID" value="EFO15079.1"/>
    <property type="molecule type" value="Genomic_DNA"/>
</dbReference>